<feature type="non-terminal residue" evidence="2">
    <location>
        <position position="52"/>
    </location>
</feature>
<dbReference type="InterPro" id="IPR002934">
    <property type="entry name" value="Polymerase_NTP_transf_dom"/>
</dbReference>
<reference evidence="2" key="1">
    <citation type="journal article" date="2014" name="Front. Microbiol.">
        <title>High frequency of phylogenetically diverse reductive dehalogenase-homologous genes in deep subseafloor sedimentary metagenomes.</title>
        <authorList>
            <person name="Kawai M."/>
            <person name="Futagami T."/>
            <person name="Toyoda A."/>
            <person name="Takaki Y."/>
            <person name="Nishi S."/>
            <person name="Hori S."/>
            <person name="Arai W."/>
            <person name="Tsubouchi T."/>
            <person name="Morono Y."/>
            <person name="Uchiyama I."/>
            <person name="Ito T."/>
            <person name="Fujiyama A."/>
            <person name="Inagaki F."/>
            <person name="Takami H."/>
        </authorList>
    </citation>
    <scope>NUCLEOTIDE SEQUENCE</scope>
    <source>
        <strain evidence="2">Expedition CK06-06</strain>
    </source>
</reference>
<sequence length="52" mass="6079">MISKDQFDKEIQNIVNQLVRLYKPEKIILFGSLAKDQIKQGTDIDLFIIKND</sequence>
<dbReference type="AlphaFoldDB" id="X0U9L1"/>
<dbReference type="EMBL" id="BARS01029239">
    <property type="protein sequence ID" value="GAG02245.1"/>
    <property type="molecule type" value="Genomic_DNA"/>
</dbReference>
<organism evidence="2">
    <name type="scientific">marine sediment metagenome</name>
    <dbReference type="NCBI Taxonomy" id="412755"/>
    <lineage>
        <taxon>unclassified sequences</taxon>
        <taxon>metagenomes</taxon>
        <taxon>ecological metagenomes</taxon>
    </lineage>
</organism>
<dbReference type="Pfam" id="PF01909">
    <property type="entry name" value="NTP_transf_2"/>
    <property type="match status" value="1"/>
</dbReference>
<comment type="caution">
    <text evidence="2">The sequence shown here is derived from an EMBL/GenBank/DDBJ whole genome shotgun (WGS) entry which is preliminary data.</text>
</comment>
<accession>X0U9L1</accession>
<dbReference type="Gene3D" id="3.30.460.10">
    <property type="entry name" value="Beta Polymerase, domain 2"/>
    <property type="match status" value="1"/>
</dbReference>
<gene>
    <name evidence="2" type="ORF">S01H1_45724</name>
</gene>
<dbReference type="InterPro" id="IPR043519">
    <property type="entry name" value="NT_sf"/>
</dbReference>
<protein>
    <recommendedName>
        <fullName evidence="1">Polymerase nucleotidyl transferase domain-containing protein</fullName>
    </recommendedName>
</protein>
<evidence type="ECO:0000259" key="1">
    <source>
        <dbReference type="Pfam" id="PF01909"/>
    </source>
</evidence>
<dbReference type="SUPFAM" id="SSF81301">
    <property type="entry name" value="Nucleotidyltransferase"/>
    <property type="match status" value="1"/>
</dbReference>
<evidence type="ECO:0000313" key="2">
    <source>
        <dbReference type="EMBL" id="GAG02245.1"/>
    </source>
</evidence>
<name>X0U9L1_9ZZZZ</name>
<feature type="domain" description="Polymerase nucleotidyl transferase" evidence="1">
    <location>
        <begin position="12"/>
        <end position="49"/>
    </location>
</feature>
<proteinExistence type="predicted"/>
<dbReference type="GO" id="GO:0016779">
    <property type="term" value="F:nucleotidyltransferase activity"/>
    <property type="evidence" value="ECO:0007669"/>
    <property type="project" value="InterPro"/>
</dbReference>